<dbReference type="InterPro" id="IPR036390">
    <property type="entry name" value="WH_DNA-bd_sf"/>
</dbReference>
<dbReference type="Pfam" id="PF00126">
    <property type="entry name" value="HTH_1"/>
    <property type="match status" value="1"/>
</dbReference>
<dbReference type="FunFam" id="1.10.10.10:FF:000001">
    <property type="entry name" value="LysR family transcriptional regulator"/>
    <property type="match status" value="1"/>
</dbReference>
<evidence type="ECO:0000256" key="5">
    <source>
        <dbReference type="ARBA" id="ARBA00023163"/>
    </source>
</evidence>
<feature type="domain" description="HTH lysR-type" evidence="6">
    <location>
        <begin position="1"/>
        <end position="58"/>
    </location>
</feature>
<dbReference type="GO" id="GO:2000142">
    <property type="term" value="P:regulation of DNA-templated transcription initiation"/>
    <property type="evidence" value="ECO:0007669"/>
    <property type="project" value="TreeGrafter"/>
</dbReference>
<dbReference type="PANTHER" id="PTHR30293">
    <property type="entry name" value="TRANSCRIPTIONAL REGULATORY PROTEIN NAC-RELATED"/>
    <property type="match status" value="1"/>
</dbReference>
<sequence length="318" mass="34832">MDIRHLRYFIAISEERSLSAASQRLGVAQPSLSQHVIRLEGELGVQLLVRSPRGIVLTEEGQLLADRARDICDSLDRCVSDLRAAGGIVRGTVAFGMPPSVSMVMSVPLAETIRVEYPQIRLQATEAMSGFIKTWIEDKTVDIGFLYDLDGKDHFRATHILDEELCFFSAPEYWPLSSPPGSPVALAEVAALDLILPTPSHGLRRTIEKHAHARHIEMNVVLEMDAMTQIKELAARGSGYTIFAPAAAHDFVARGELLKARIVDPVIARPVYLANNPALPMSGACRAVEQITLEVARELVRRGIWDGRLVGEDVAVAG</sequence>
<dbReference type="PROSITE" id="PS50931">
    <property type="entry name" value="HTH_LYSR"/>
    <property type="match status" value="1"/>
</dbReference>
<dbReference type="SUPFAM" id="SSF46785">
    <property type="entry name" value="Winged helix' DNA-binding domain"/>
    <property type="match status" value="1"/>
</dbReference>
<dbReference type="Pfam" id="PF03466">
    <property type="entry name" value="LysR_substrate"/>
    <property type="match status" value="1"/>
</dbReference>
<name>A0AAW9RPC5_9HYPH</name>
<comment type="caution">
    <text evidence="7">The sequence shown here is derived from an EMBL/GenBank/DDBJ whole genome shotgun (WGS) entry which is preliminary data.</text>
</comment>
<dbReference type="Proteomes" id="UP001378188">
    <property type="component" value="Unassembled WGS sequence"/>
</dbReference>
<dbReference type="InterPro" id="IPR036388">
    <property type="entry name" value="WH-like_DNA-bd_sf"/>
</dbReference>
<dbReference type="RefSeq" id="WP_340327656.1">
    <property type="nucleotide sequence ID" value="NZ_JAZHOF010000001.1"/>
</dbReference>
<keyword evidence="5" id="KW-0804">Transcription</keyword>
<dbReference type="Gene3D" id="1.10.10.10">
    <property type="entry name" value="Winged helix-like DNA-binding domain superfamily/Winged helix DNA-binding domain"/>
    <property type="match status" value="1"/>
</dbReference>
<evidence type="ECO:0000313" key="7">
    <source>
        <dbReference type="EMBL" id="MEJ8569913.1"/>
    </source>
</evidence>
<gene>
    <name evidence="7" type="ORF">V3328_00405</name>
</gene>
<keyword evidence="4" id="KW-0010">Activator</keyword>
<dbReference type="PANTHER" id="PTHR30293:SF0">
    <property type="entry name" value="NITROGEN ASSIMILATION REGULATORY PROTEIN NAC"/>
    <property type="match status" value="1"/>
</dbReference>
<evidence type="ECO:0000256" key="1">
    <source>
        <dbReference type="ARBA" id="ARBA00009437"/>
    </source>
</evidence>
<reference evidence="7 8" key="1">
    <citation type="submission" date="2024-02" db="EMBL/GenBank/DDBJ databases">
        <title>Genome analysis and characterization of Microbaculum marinisediminis sp. nov., isolated from marine sediment.</title>
        <authorList>
            <person name="Du Z.-J."/>
            <person name="Ye Y.-Q."/>
            <person name="Zhang Z.-R."/>
            <person name="Yuan S.-M."/>
            <person name="Zhang X.-Y."/>
        </authorList>
    </citation>
    <scope>NUCLEOTIDE SEQUENCE [LARGE SCALE GENOMIC DNA]</scope>
    <source>
        <strain evidence="7 8">SDUM1044001</strain>
    </source>
</reference>
<evidence type="ECO:0000259" key="6">
    <source>
        <dbReference type="PROSITE" id="PS50931"/>
    </source>
</evidence>
<dbReference type="PRINTS" id="PR00039">
    <property type="entry name" value="HTHLYSR"/>
</dbReference>
<proteinExistence type="inferred from homology"/>
<dbReference type="InterPro" id="IPR000847">
    <property type="entry name" value="LysR_HTH_N"/>
</dbReference>
<keyword evidence="2" id="KW-0805">Transcription regulation</keyword>
<dbReference type="InterPro" id="IPR005119">
    <property type="entry name" value="LysR_subst-bd"/>
</dbReference>
<dbReference type="GO" id="GO:0003677">
    <property type="term" value="F:DNA binding"/>
    <property type="evidence" value="ECO:0007669"/>
    <property type="project" value="UniProtKB-KW"/>
</dbReference>
<keyword evidence="3" id="KW-0238">DNA-binding</keyword>
<protein>
    <submittedName>
        <fullName evidence="7">LysR family transcriptional regulator</fullName>
    </submittedName>
</protein>
<keyword evidence="8" id="KW-1185">Reference proteome</keyword>
<evidence type="ECO:0000313" key="8">
    <source>
        <dbReference type="Proteomes" id="UP001378188"/>
    </source>
</evidence>
<dbReference type="Gene3D" id="3.40.190.290">
    <property type="match status" value="1"/>
</dbReference>
<dbReference type="SUPFAM" id="SSF53850">
    <property type="entry name" value="Periplasmic binding protein-like II"/>
    <property type="match status" value="1"/>
</dbReference>
<evidence type="ECO:0000256" key="2">
    <source>
        <dbReference type="ARBA" id="ARBA00023015"/>
    </source>
</evidence>
<organism evidence="7 8">
    <name type="scientific">Microbaculum marinum</name>
    <dbReference type="NCBI Taxonomy" id="1764581"/>
    <lineage>
        <taxon>Bacteria</taxon>
        <taxon>Pseudomonadati</taxon>
        <taxon>Pseudomonadota</taxon>
        <taxon>Alphaproteobacteria</taxon>
        <taxon>Hyphomicrobiales</taxon>
        <taxon>Tepidamorphaceae</taxon>
        <taxon>Microbaculum</taxon>
    </lineage>
</organism>
<accession>A0AAW9RPC5</accession>
<dbReference type="GO" id="GO:0003700">
    <property type="term" value="F:DNA-binding transcription factor activity"/>
    <property type="evidence" value="ECO:0007669"/>
    <property type="project" value="InterPro"/>
</dbReference>
<evidence type="ECO:0000256" key="3">
    <source>
        <dbReference type="ARBA" id="ARBA00023125"/>
    </source>
</evidence>
<evidence type="ECO:0000256" key="4">
    <source>
        <dbReference type="ARBA" id="ARBA00023159"/>
    </source>
</evidence>
<dbReference type="AlphaFoldDB" id="A0AAW9RPC5"/>
<comment type="similarity">
    <text evidence="1">Belongs to the LysR transcriptional regulatory family.</text>
</comment>
<dbReference type="EMBL" id="JAZHOF010000001">
    <property type="protein sequence ID" value="MEJ8569913.1"/>
    <property type="molecule type" value="Genomic_DNA"/>
</dbReference>